<dbReference type="InterPro" id="IPR043148">
    <property type="entry name" value="TagF_C"/>
</dbReference>
<dbReference type="Gene3D" id="3.40.50.12580">
    <property type="match status" value="1"/>
</dbReference>
<dbReference type="EMBL" id="MSPP01000001">
    <property type="protein sequence ID" value="OUD10477.1"/>
    <property type="molecule type" value="Genomic_DNA"/>
</dbReference>
<name>A0A251X1A5_9RHOB</name>
<organism evidence="1 2">
    <name type="scientific">Marivivens niveibacter</name>
    <dbReference type="NCBI Taxonomy" id="1930667"/>
    <lineage>
        <taxon>Bacteria</taxon>
        <taxon>Pseudomonadati</taxon>
        <taxon>Pseudomonadota</taxon>
        <taxon>Alphaproteobacteria</taxon>
        <taxon>Rhodobacterales</taxon>
        <taxon>Paracoccaceae</taxon>
        <taxon>Marivivens group</taxon>
        <taxon>Marivivens</taxon>
    </lineage>
</organism>
<dbReference type="AlphaFoldDB" id="A0A251X1A5"/>
<proteinExistence type="predicted"/>
<dbReference type="Proteomes" id="UP000194664">
    <property type="component" value="Unassembled WGS sequence"/>
</dbReference>
<comment type="caution">
    <text evidence="1">The sequence shown here is derived from an EMBL/GenBank/DDBJ whole genome shotgun (WGS) entry which is preliminary data.</text>
</comment>
<sequence>MLLTVHRLISGTNFSKDFMNAIRNVVNATVETDLSYFDLEPVRVFARLSGISFDCPIDDALLLCPQLENLEYNLVSLIGQKKTQDTIGRFDTAFVTTINPDIGPAQLAFDTSGATFLPATLSTKRVDWFENCSSFADLRVAAYSVTEEELSSHTESLASLLIDELKAIIGDDLSQTWLDSLKLPLDDALFAASIDFWSIINSHELQSSKRALVVCDTAQLATAYQIALESLSVDTDVVFATKGSTSFEADYIPPIQSNTEAGLVRDAISHLIGDAGVTNGSDMTSSTALLVGRSFDRNYKTDLLFLGKELQKTGTVHFALTAGKRGLSNLPDFLKSYADLWFDKLSISPLLRLFVPPADLPEVFQSGLADLLIARIWQRDLLTPTNLALLMAAKPRIDAFFNVRLPRLVLAGADVVRLVEKTRPKQIVLLPGRDYISQVAAFCGRETGAKSFDVQTVFVGPRSRYKASVADYQFVIETYSEKIFEDFFKVPKEKLVLTGNSKVGGVQAQIRKLDRKSCRNKAKLHEDFLITFACSPILQDDKDVIDTLALVVGDIPGARLAFRYHPTAHQEYFDYCDAIVGKNDAIFVADMLDLPETLLASDLIVTRFSNVGLEAALAGRNVISCNFTGKRFPISLDEMGVATLVDEQANLLQTILDIQKQGVLWEKLQQTRQAYIEANPQLYHDNPPKAMCEFMQSVSG</sequence>
<keyword evidence="2" id="KW-1185">Reference proteome</keyword>
<evidence type="ECO:0008006" key="3">
    <source>
        <dbReference type="Google" id="ProtNLM"/>
    </source>
</evidence>
<accession>A0A251X1A5</accession>
<dbReference type="SUPFAM" id="SSF53756">
    <property type="entry name" value="UDP-Glycosyltransferase/glycogen phosphorylase"/>
    <property type="match status" value="1"/>
</dbReference>
<gene>
    <name evidence="1" type="ORF">BVC71_02980</name>
</gene>
<evidence type="ECO:0000313" key="2">
    <source>
        <dbReference type="Proteomes" id="UP000194664"/>
    </source>
</evidence>
<evidence type="ECO:0000313" key="1">
    <source>
        <dbReference type="EMBL" id="OUD10477.1"/>
    </source>
</evidence>
<reference evidence="1 2" key="1">
    <citation type="submission" date="2016-12" db="EMBL/GenBank/DDBJ databases">
        <title>The draft genome sequence of HSLHS2.</title>
        <authorList>
            <person name="Hu D."/>
            <person name="Wang L."/>
            <person name="Shao Z."/>
        </authorList>
    </citation>
    <scope>NUCLEOTIDE SEQUENCE [LARGE SCALE GENOMIC DNA]</scope>
    <source>
        <strain evidence="1">MCCC 1A06712</strain>
    </source>
</reference>
<protein>
    <recommendedName>
        <fullName evidence="3">UDP-N-acetylglucosamine 2-epimerase domain-containing protein</fullName>
    </recommendedName>
</protein>